<organism evidence="3">
    <name type="scientific">Perkinsus marinus (strain ATCC 50983 / TXsc)</name>
    <dbReference type="NCBI Taxonomy" id="423536"/>
    <lineage>
        <taxon>Eukaryota</taxon>
        <taxon>Sar</taxon>
        <taxon>Alveolata</taxon>
        <taxon>Perkinsozoa</taxon>
        <taxon>Perkinsea</taxon>
        <taxon>Perkinsida</taxon>
        <taxon>Perkinsidae</taxon>
        <taxon>Perkinsus</taxon>
    </lineage>
</organism>
<name>C5LPR7_PERM5</name>
<accession>C5LPR7</accession>
<reference evidence="2 3" key="1">
    <citation type="submission" date="2008-07" db="EMBL/GenBank/DDBJ databases">
        <authorList>
            <person name="El-Sayed N."/>
            <person name="Caler E."/>
            <person name="Inman J."/>
            <person name="Amedeo P."/>
            <person name="Hass B."/>
            <person name="Wortman J."/>
        </authorList>
    </citation>
    <scope>NUCLEOTIDE SEQUENCE [LARGE SCALE GENOMIC DNA]</scope>
    <source>
        <strain evidence="3">ATCC 50983 / TXsc</strain>
    </source>
</reference>
<dbReference type="GeneID" id="9058658"/>
<gene>
    <name evidence="2" type="ORF">Pmar_PMAR021233</name>
</gene>
<dbReference type="InParanoid" id="C5LPR7"/>
<sequence length="56" mass="6549">MAQLYAFKCDELALERAKRIEHMEELAKMKAEREKEKESLQEAILSVERQAQVVQA</sequence>
<evidence type="ECO:0000313" key="2">
    <source>
        <dbReference type="EMBL" id="EER01276.1"/>
    </source>
</evidence>
<keyword evidence="3" id="KW-1185">Reference proteome</keyword>
<proteinExistence type="predicted"/>
<feature type="non-terminal residue" evidence="2">
    <location>
        <position position="56"/>
    </location>
</feature>
<protein>
    <submittedName>
        <fullName evidence="2">Uncharacterized protein</fullName>
    </submittedName>
</protein>
<dbReference type="AlphaFoldDB" id="C5LPR7"/>
<dbReference type="EMBL" id="GG684253">
    <property type="protein sequence ID" value="EER01276.1"/>
    <property type="molecule type" value="Genomic_DNA"/>
</dbReference>
<feature type="coiled-coil region" evidence="1">
    <location>
        <begin position="19"/>
        <end position="50"/>
    </location>
</feature>
<evidence type="ECO:0000313" key="3">
    <source>
        <dbReference type="Proteomes" id="UP000007800"/>
    </source>
</evidence>
<dbReference type="RefSeq" id="XP_002768558.1">
    <property type="nucleotide sequence ID" value="XM_002768512.1"/>
</dbReference>
<keyword evidence="1" id="KW-0175">Coiled coil</keyword>
<dbReference type="Proteomes" id="UP000007800">
    <property type="component" value="Unassembled WGS sequence"/>
</dbReference>
<evidence type="ECO:0000256" key="1">
    <source>
        <dbReference type="SAM" id="Coils"/>
    </source>
</evidence>